<reference evidence="2 3" key="1">
    <citation type="journal article" date="2010" name="Stand. Genomic Sci.">
        <title>Complete genome sequence of Cellulomonas flavigena type strain (134).</title>
        <authorList>
            <person name="Abt B."/>
            <person name="Foster B."/>
            <person name="Lapidus A."/>
            <person name="Clum A."/>
            <person name="Sun H."/>
            <person name="Pukall R."/>
            <person name="Lucas S."/>
            <person name="Glavina Del Rio T."/>
            <person name="Nolan M."/>
            <person name="Tice H."/>
            <person name="Cheng J.F."/>
            <person name="Pitluck S."/>
            <person name="Liolios K."/>
            <person name="Ivanova N."/>
            <person name="Mavromatis K."/>
            <person name="Ovchinnikova G."/>
            <person name="Pati A."/>
            <person name="Goodwin L."/>
            <person name="Chen A."/>
            <person name="Palaniappan K."/>
            <person name="Land M."/>
            <person name="Hauser L."/>
            <person name="Chang Y.J."/>
            <person name="Jeffries C.D."/>
            <person name="Rohde M."/>
            <person name="Goker M."/>
            <person name="Woyke T."/>
            <person name="Bristow J."/>
            <person name="Eisen J.A."/>
            <person name="Markowitz V."/>
            <person name="Hugenholtz P."/>
            <person name="Kyrpides N.C."/>
            <person name="Klenk H.P."/>
        </authorList>
    </citation>
    <scope>NUCLEOTIDE SEQUENCE [LARGE SCALE GENOMIC DNA]</scope>
    <source>
        <strain evidence="3">ATCC 482 / DSM 20109 / BCRC 11376 / JCM 18109 / NBRC 3775 / NCIMB 8073 / NRS 134</strain>
    </source>
</reference>
<keyword evidence="3" id="KW-1185">Reference proteome</keyword>
<dbReference type="KEGG" id="cfl:Cfla_0068"/>
<dbReference type="Proteomes" id="UP000000849">
    <property type="component" value="Chromosome"/>
</dbReference>
<organism evidence="2 3">
    <name type="scientific">Cellulomonas flavigena (strain ATCC 482 / DSM 20109 / BCRC 11376 / JCM 18109 / NBRC 3775 / NCIMB 8073 / NRS 134)</name>
    <dbReference type="NCBI Taxonomy" id="446466"/>
    <lineage>
        <taxon>Bacteria</taxon>
        <taxon>Bacillati</taxon>
        <taxon>Actinomycetota</taxon>
        <taxon>Actinomycetes</taxon>
        <taxon>Micrococcales</taxon>
        <taxon>Cellulomonadaceae</taxon>
        <taxon>Cellulomonas</taxon>
    </lineage>
</organism>
<name>D5UFM9_CELFN</name>
<dbReference type="STRING" id="446466.Cfla_0068"/>
<evidence type="ECO:0000313" key="2">
    <source>
        <dbReference type="EMBL" id="ADG72988.1"/>
    </source>
</evidence>
<dbReference type="eggNOG" id="COG5563">
    <property type="taxonomic scope" value="Bacteria"/>
</dbReference>
<sequence>MLTRTAPRLLLVGVLACTLAAVPVTADPPAAARAGSGITVRDLGTLPGDSWSVAVDVNEHGQVIGFSQAGNGDTRGFLWDRGVMRDLGTFSAVAINDSGQVVGTALNGSGAQQAAMWDGGRLRYLTTPDGAPSRAVLLNEHGQVVVQTREYGGDEPDRLRNYVWDDGAVTEIPPLPGSPYMHPLDINDQGWVTGYSPGPGSLRHGFLWRDGVVTDLGSAASGDVASTMGLAVNEAGQVAGQASASDTEHAAAVWQDGEWMRLGHREGWSGATDINEHGTVVGWASDGGPHEHAVLYRDGEWTDLAPAGSRAIELNDRDQVIGSVDGYTLTAVLWQDGETHLLPPLYPGSATTAYDISERGQVAGSARVLSGVEHAVLWTTARGS</sequence>
<evidence type="ECO:0000256" key="1">
    <source>
        <dbReference type="SAM" id="SignalP"/>
    </source>
</evidence>
<evidence type="ECO:0000313" key="3">
    <source>
        <dbReference type="Proteomes" id="UP000000849"/>
    </source>
</evidence>
<dbReference type="HOGENOM" id="CLU_054530_0_0_11"/>
<dbReference type="InterPro" id="IPR014262">
    <property type="entry name" value="HAF_rpt"/>
</dbReference>
<accession>D5UFM9</accession>
<keyword evidence="1" id="KW-0732">Signal</keyword>
<dbReference type="EMBL" id="CP001964">
    <property type="protein sequence ID" value="ADG72988.1"/>
    <property type="molecule type" value="Genomic_DNA"/>
</dbReference>
<feature type="signal peptide" evidence="1">
    <location>
        <begin position="1"/>
        <end position="26"/>
    </location>
</feature>
<feature type="chain" id="PRO_5003077431" evidence="1">
    <location>
        <begin position="27"/>
        <end position="384"/>
    </location>
</feature>
<protein>
    <submittedName>
        <fullName evidence="2">Extracellular repeat protein, HAF family</fullName>
    </submittedName>
</protein>
<dbReference type="NCBIfam" id="TIGR02913">
    <property type="entry name" value="HAF_rpt"/>
    <property type="match status" value="3"/>
</dbReference>
<gene>
    <name evidence="2" type="ordered locus">Cfla_0068</name>
</gene>
<dbReference type="AlphaFoldDB" id="D5UFM9"/>
<proteinExistence type="predicted"/>